<feature type="compositionally biased region" description="Basic and acidic residues" evidence="1">
    <location>
        <begin position="1152"/>
        <end position="1163"/>
    </location>
</feature>
<dbReference type="EMBL" id="OOIN01000012">
    <property type="protein sequence ID" value="SPO25990.1"/>
    <property type="molecule type" value="Genomic_DNA"/>
</dbReference>
<feature type="compositionally biased region" description="Gly residues" evidence="1">
    <location>
        <begin position="1122"/>
        <end position="1132"/>
    </location>
</feature>
<gene>
    <name evidence="2" type="ORF">UTRI_03355</name>
</gene>
<feature type="region of interest" description="Disordered" evidence="1">
    <location>
        <begin position="76"/>
        <end position="109"/>
    </location>
</feature>
<feature type="region of interest" description="Disordered" evidence="1">
    <location>
        <begin position="1073"/>
        <end position="1174"/>
    </location>
</feature>
<organism evidence="2 3">
    <name type="scientific">Ustilago trichophora</name>
    <dbReference type="NCBI Taxonomy" id="86804"/>
    <lineage>
        <taxon>Eukaryota</taxon>
        <taxon>Fungi</taxon>
        <taxon>Dikarya</taxon>
        <taxon>Basidiomycota</taxon>
        <taxon>Ustilaginomycotina</taxon>
        <taxon>Ustilaginomycetes</taxon>
        <taxon>Ustilaginales</taxon>
        <taxon>Ustilaginaceae</taxon>
        <taxon>Ustilago</taxon>
    </lineage>
</organism>
<feature type="compositionally biased region" description="Low complexity" evidence="1">
    <location>
        <begin position="76"/>
        <end position="97"/>
    </location>
</feature>
<sequence length="1274" mass="140458">MQYLTHTLHRLHATFDHPCHRHHDRYYDNHDTTTTTTTVLRPRGLSCHFALDRNSKEFPSLLNRLQAVIEHKAPAPLAASTSPPSSPSSARLASPTAESNPGAAPVSTSSSFSLFHHLDPGQTVIITAAPSAATAMSTNLAAPNPSVQAEQAPKDAQEAQAAQAQLGEDWSDLVYYFDQCCQRAQANPDPQVKDDLRETLFSNFIGGLDALTRDAAFYTVFANFSSLDQPFLSDVSINHLRPKLDQVASTWSPLTNQLQLSAWLQSLSLPPKPTPPRHSPTVEDVEFNRPLRGNAPLRFLKFVLDVQAHFDGSSNRDLYFKGTPIVQSSGTGKTRMVLEVAKYAPLLYICLRSKGSRALHGFPESDSGLVNYFSTVLKTTRKTTPESFPTEQVPQPKYTCDLQVAAFLGAWFQQLALELADKPSPKAKHDHLLRFIRYGARSTSSSSTNANTNADANASLTMSGTSQTMQVRHDFFEKVCEAALSLLEHAPPLDASQNSESTFEYCLKTPMGALAVQLHQVRDYLWDHHISHDDKHFLLSGAKLSKPPILVAIDECVDLVQTFTGKVNTDHQLNSLRRAWNFINRHECNGTPGTPGFWLVLLSTNSAASVLIEKSETRGSDRAKGMQTAPTFVALGFDVIRQEALPLRRAADVSERDHLQKYGRPLWTSLRPTSFWEDAKLKLLDSSDSYDVKCRKIDKLGGLPNIEAIQHLNYNILASRLALSFLPVKGQIHPDGVKHDKLATGSVDRHMRILGQVVDGYRLDIWSPSEPVLAIAAALVMMPFAENSSNQDVESLIKKRYRTIIEGFQQGCLPMLYAKDVLKGTIGEFVARLILMAAWDAAKLPLLSSVGPQARNQDAAQSQTAAAESSTQTAPISAPLPLNDQRTREFCSPLRLRDLLGNMSSLTPEYWKLVDQRIDWVRKRLAGLDVASNNNNKKNNNVDAWTNFTHFDLVNFNIQDVSSQFLWYCWKRGVAIQTVHEQGGIDGIIPVFVGDLERDFGTDEMPAHPSEAVAARHMTFVSWQAKNRQETTSTARLFETLRGPSLVAWKKGEQALTEKALLTIWMELGTESSIQQSTSSNKRAQVLPWPEDPVSEALAVPGGPVAKKRKRAPSTAESATREGGGGGGGGGSSPSTSRKAASKTRTSPQREVSGKETVKEGKVPDSAVAPPSTVHVPSACQKGFVLVKLRGVRHPDVYPCLDSLDIRTVVVEIVAQLVSLKRAISRPAYEEGNRWNMPLDLGKRIHDPDYIDERSPFSDPVEGVEQAMDVDKVD</sequence>
<evidence type="ECO:0000256" key="1">
    <source>
        <dbReference type="SAM" id="MobiDB-lite"/>
    </source>
</evidence>
<protein>
    <submittedName>
        <fullName evidence="2">Uncharacterized protein</fullName>
    </submittedName>
</protein>
<accession>A0A5C3E767</accession>
<dbReference type="PANTHER" id="PTHR33266">
    <property type="entry name" value="CHROMOSOME 15, WHOLE GENOME SHOTGUN SEQUENCE"/>
    <property type="match status" value="1"/>
</dbReference>
<evidence type="ECO:0000313" key="2">
    <source>
        <dbReference type="EMBL" id="SPO25990.1"/>
    </source>
</evidence>
<dbReference type="AlphaFoldDB" id="A0A5C3E767"/>
<feature type="region of interest" description="Disordered" evidence="1">
    <location>
        <begin position="855"/>
        <end position="879"/>
    </location>
</feature>
<evidence type="ECO:0000313" key="3">
    <source>
        <dbReference type="Proteomes" id="UP000324022"/>
    </source>
</evidence>
<dbReference type="OrthoDB" id="107110at2759"/>
<reference evidence="2 3" key="1">
    <citation type="submission" date="2018-03" db="EMBL/GenBank/DDBJ databases">
        <authorList>
            <person name="Guldener U."/>
        </authorList>
    </citation>
    <scope>NUCLEOTIDE SEQUENCE [LARGE SCALE GENOMIC DNA]</scope>
    <source>
        <strain evidence="2 3">NBRC100155</strain>
    </source>
</reference>
<feature type="compositionally biased region" description="Polar residues" evidence="1">
    <location>
        <begin position="1133"/>
        <end position="1150"/>
    </location>
</feature>
<feature type="compositionally biased region" description="Low complexity" evidence="1">
    <location>
        <begin position="859"/>
        <end position="874"/>
    </location>
</feature>
<keyword evidence="3" id="KW-1185">Reference proteome</keyword>
<dbReference type="Proteomes" id="UP000324022">
    <property type="component" value="Unassembled WGS sequence"/>
</dbReference>
<feature type="compositionally biased region" description="Polar residues" evidence="1">
    <location>
        <begin position="1073"/>
        <end position="1083"/>
    </location>
</feature>
<dbReference type="PANTHER" id="PTHR33266:SF1">
    <property type="entry name" value="F-BOX DOMAIN-CONTAINING PROTEIN"/>
    <property type="match status" value="1"/>
</dbReference>
<name>A0A5C3E767_9BASI</name>
<proteinExistence type="predicted"/>
<feature type="region of interest" description="Disordered" evidence="1">
    <location>
        <begin position="1254"/>
        <end position="1274"/>
    </location>
</feature>